<evidence type="ECO:0000259" key="2">
    <source>
        <dbReference type="PROSITE" id="PS50158"/>
    </source>
</evidence>
<dbReference type="EMBL" id="CANTFL010001211">
    <property type="protein sequence ID" value="CAI5733957.1"/>
    <property type="molecule type" value="Genomic_DNA"/>
</dbReference>
<accession>A0AAV0UAT8</accession>
<reference evidence="3" key="1">
    <citation type="submission" date="2022-12" db="EMBL/GenBank/DDBJ databases">
        <authorList>
            <person name="Webb A."/>
        </authorList>
    </citation>
    <scope>NUCLEOTIDE SEQUENCE</scope>
    <source>
        <strain evidence="3">Hp1</strain>
    </source>
</reference>
<sequence>MEQLLATFKTTIKAGQAMKLFLAKKEARRTWVEHYLYMVAVSDARGGADSLVLDKIVHHASPELMNVMRAKYDPCRVDYMRHAEELSHFAQSIELVSGAVGREVTAAHVDTTKDTRTCYHCGKVGHVQRFCPSEGTGGGEKPSGDAGSGDMLLALTETKIGGAESGNGPLALTKRHARAKKWRRGRKKTELVLAVNGANAGDRNDWILDSGASRHFVSYSQLLVDSKLCSDEIAMAYGESLRLTRCDSVQLQVLAGGVEKTVLLTEVYLAPCLAKSIVSYVKLKQKGLRSPMTENGAL</sequence>
<comment type="caution">
    <text evidence="3">The sequence shown here is derived from an EMBL/GenBank/DDBJ whole genome shotgun (WGS) entry which is preliminary data.</text>
</comment>
<dbReference type="Gene3D" id="4.10.60.10">
    <property type="entry name" value="Zinc finger, CCHC-type"/>
    <property type="match status" value="1"/>
</dbReference>
<dbReference type="GO" id="GO:0003676">
    <property type="term" value="F:nucleic acid binding"/>
    <property type="evidence" value="ECO:0007669"/>
    <property type="project" value="InterPro"/>
</dbReference>
<dbReference type="SMART" id="SM00343">
    <property type="entry name" value="ZnF_C2HC"/>
    <property type="match status" value="1"/>
</dbReference>
<dbReference type="AlphaFoldDB" id="A0AAV0UAT8"/>
<dbReference type="Proteomes" id="UP001162031">
    <property type="component" value="Unassembled WGS sequence"/>
</dbReference>
<keyword evidence="4" id="KW-1185">Reference proteome</keyword>
<keyword evidence="1" id="KW-0862">Zinc</keyword>
<protein>
    <recommendedName>
        <fullName evidence="2">CCHC-type domain-containing protein</fullName>
    </recommendedName>
</protein>
<dbReference type="SUPFAM" id="SSF57756">
    <property type="entry name" value="Retrovirus zinc finger-like domains"/>
    <property type="match status" value="1"/>
</dbReference>
<dbReference type="GO" id="GO:0008270">
    <property type="term" value="F:zinc ion binding"/>
    <property type="evidence" value="ECO:0007669"/>
    <property type="project" value="UniProtKB-KW"/>
</dbReference>
<proteinExistence type="predicted"/>
<keyword evidence="1" id="KW-0863">Zinc-finger</keyword>
<dbReference type="Pfam" id="PF00098">
    <property type="entry name" value="zf-CCHC"/>
    <property type="match status" value="1"/>
</dbReference>
<feature type="domain" description="CCHC-type" evidence="2">
    <location>
        <begin position="118"/>
        <end position="133"/>
    </location>
</feature>
<organism evidence="3 4">
    <name type="scientific">Hyaloperonospora brassicae</name>
    <name type="common">Brassica downy mildew</name>
    <name type="synonym">Peronospora brassicae</name>
    <dbReference type="NCBI Taxonomy" id="162125"/>
    <lineage>
        <taxon>Eukaryota</taxon>
        <taxon>Sar</taxon>
        <taxon>Stramenopiles</taxon>
        <taxon>Oomycota</taxon>
        <taxon>Peronosporomycetes</taxon>
        <taxon>Peronosporales</taxon>
        <taxon>Peronosporaceae</taxon>
        <taxon>Hyaloperonospora</taxon>
    </lineage>
</organism>
<dbReference type="InterPro" id="IPR001878">
    <property type="entry name" value="Znf_CCHC"/>
</dbReference>
<keyword evidence="1" id="KW-0479">Metal-binding</keyword>
<dbReference type="Pfam" id="PF22936">
    <property type="entry name" value="Pol_BBD"/>
    <property type="match status" value="1"/>
</dbReference>
<evidence type="ECO:0000313" key="4">
    <source>
        <dbReference type="Proteomes" id="UP001162031"/>
    </source>
</evidence>
<evidence type="ECO:0000256" key="1">
    <source>
        <dbReference type="PROSITE-ProRule" id="PRU00047"/>
    </source>
</evidence>
<gene>
    <name evidence="3" type="ORF">HBR001_LOCUS6007</name>
</gene>
<dbReference type="InterPro" id="IPR036875">
    <property type="entry name" value="Znf_CCHC_sf"/>
</dbReference>
<evidence type="ECO:0000313" key="3">
    <source>
        <dbReference type="EMBL" id="CAI5733957.1"/>
    </source>
</evidence>
<name>A0AAV0UAT8_HYABA</name>
<dbReference type="InterPro" id="IPR054722">
    <property type="entry name" value="PolX-like_BBD"/>
</dbReference>
<dbReference type="PROSITE" id="PS50158">
    <property type="entry name" value="ZF_CCHC"/>
    <property type="match status" value="1"/>
</dbReference>